<evidence type="ECO:0000313" key="3">
    <source>
        <dbReference type="EMBL" id="KOF96912.1"/>
    </source>
</evidence>
<evidence type="ECO:0000256" key="1">
    <source>
        <dbReference type="SAM" id="Phobius"/>
    </source>
</evidence>
<proteinExistence type="predicted"/>
<feature type="domain" description="EamA" evidence="2">
    <location>
        <begin position="10"/>
        <end position="141"/>
    </location>
</feature>
<dbReference type="OrthoDB" id="5854584at2759"/>
<dbReference type="GO" id="GO:0016020">
    <property type="term" value="C:membrane"/>
    <property type="evidence" value="ECO:0007669"/>
    <property type="project" value="InterPro"/>
</dbReference>
<dbReference type="InterPro" id="IPR037185">
    <property type="entry name" value="EmrE-like"/>
</dbReference>
<dbReference type="Pfam" id="PF00892">
    <property type="entry name" value="EamA"/>
    <property type="match status" value="1"/>
</dbReference>
<reference evidence="3" key="1">
    <citation type="submission" date="2015-07" db="EMBL/GenBank/DDBJ databases">
        <title>MeaNS - Measles Nucleotide Surveillance Program.</title>
        <authorList>
            <person name="Tran T."/>
            <person name="Druce J."/>
        </authorList>
    </citation>
    <scope>NUCLEOTIDE SEQUENCE</scope>
    <source>
        <strain evidence="3">UCB-OBI-ISO-001</strain>
        <tissue evidence="3">Gonad</tissue>
    </source>
</reference>
<dbReference type="Gene3D" id="1.10.3730.20">
    <property type="match status" value="1"/>
</dbReference>
<accession>A0A0L8I620</accession>
<dbReference type="InterPro" id="IPR000620">
    <property type="entry name" value="EamA_dom"/>
</dbReference>
<dbReference type="PANTHER" id="PTHR31965:SF1">
    <property type="entry name" value="TRANSMEMBRANE PROTEIN 42"/>
    <property type="match status" value="1"/>
</dbReference>
<dbReference type="PANTHER" id="PTHR31965">
    <property type="entry name" value="TRANSMEMBRANE PROTEIN 42"/>
    <property type="match status" value="1"/>
</dbReference>
<keyword evidence="1" id="KW-0812">Transmembrane</keyword>
<feature type="transmembrane region" description="Helical" evidence="1">
    <location>
        <begin position="101"/>
        <end position="119"/>
    </location>
</feature>
<evidence type="ECO:0000259" key="2">
    <source>
        <dbReference type="Pfam" id="PF00892"/>
    </source>
</evidence>
<feature type="transmembrane region" description="Helical" evidence="1">
    <location>
        <begin position="125"/>
        <end position="142"/>
    </location>
</feature>
<sequence length="156" mass="17383">MKNWKEVINYGAFLAVFSGLFAALASTSAKLVFNTGIVQQFCQLVSSSSSIALFQSIICSEALTNVLWAICVGFVILFNVLMWTTFTKALQYFSSTVEASATNTASSFLFSAILGWIIFSERLNLQWFAGFICIISGLYLIQKENIHQEKIMEKTE</sequence>
<dbReference type="SUPFAM" id="SSF103481">
    <property type="entry name" value="Multidrug resistance efflux transporter EmrE"/>
    <property type="match status" value="1"/>
</dbReference>
<dbReference type="InterPro" id="IPR039632">
    <property type="entry name" value="TMEM42"/>
</dbReference>
<dbReference type="AlphaFoldDB" id="A0A0L8I620"/>
<dbReference type="OMA" id="QIALWWV"/>
<gene>
    <name evidence="3" type="ORF">OCBIM_22032871mg</name>
</gene>
<keyword evidence="1" id="KW-0472">Membrane</keyword>
<keyword evidence="1" id="KW-1133">Transmembrane helix</keyword>
<feature type="transmembrane region" description="Helical" evidence="1">
    <location>
        <begin position="53"/>
        <end position="81"/>
    </location>
</feature>
<organism evidence="3">
    <name type="scientific">Octopus bimaculoides</name>
    <name type="common">California two-spotted octopus</name>
    <dbReference type="NCBI Taxonomy" id="37653"/>
    <lineage>
        <taxon>Eukaryota</taxon>
        <taxon>Metazoa</taxon>
        <taxon>Spiralia</taxon>
        <taxon>Lophotrochozoa</taxon>
        <taxon>Mollusca</taxon>
        <taxon>Cephalopoda</taxon>
        <taxon>Coleoidea</taxon>
        <taxon>Octopodiformes</taxon>
        <taxon>Octopoda</taxon>
        <taxon>Incirrata</taxon>
        <taxon>Octopodidae</taxon>
        <taxon>Octopus</taxon>
    </lineage>
</organism>
<name>A0A0L8I620_OCTBM</name>
<protein>
    <recommendedName>
        <fullName evidence="2">EamA domain-containing protein</fullName>
    </recommendedName>
</protein>
<dbReference type="EMBL" id="KQ416454">
    <property type="protein sequence ID" value="KOF96912.1"/>
    <property type="molecule type" value="Genomic_DNA"/>
</dbReference>